<accession>A0A9J6GXR0</accession>
<dbReference type="Proteomes" id="UP000821853">
    <property type="component" value="Unassembled WGS sequence"/>
</dbReference>
<name>A0A9J6GXR0_HAELO</name>
<protein>
    <submittedName>
        <fullName evidence="1">Uncharacterized protein</fullName>
    </submittedName>
</protein>
<evidence type="ECO:0000313" key="1">
    <source>
        <dbReference type="EMBL" id="KAH9379183.1"/>
    </source>
</evidence>
<gene>
    <name evidence="1" type="ORF">HPB48_001053</name>
</gene>
<evidence type="ECO:0000313" key="2">
    <source>
        <dbReference type="Proteomes" id="UP000821853"/>
    </source>
</evidence>
<organism evidence="1 2">
    <name type="scientific">Haemaphysalis longicornis</name>
    <name type="common">Bush tick</name>
    <dbReference type="NCBI Taxonomy" id="44386"/>
    <lineage>
        <taxon>Eukaryota</taxon>
        <taxon>Metazoa</taxon>
        <taxon>Ecdysozoa</taxon>
        <taxon>Arthropoda</taxon>
        <taxon>Chelicerata</taxon>
        <taxon>Arachnida</taxon>
        <taxon>Acari</taxon>
        <taxon>Parasitiformes</taxon>
        <taxon>Ixodida</taxon>
        <taxon>Ixodoidea</taxon>
        <taxon>Ixodidae</taxon>
        <taxon>Haemaphysalinae</taxon>
        <taxon>Haemaphysalis</taxon>
    </lineage>
</organism>
<reference evidence="1 2" key="1">
    <citation type="journal article" date="2020" name="Cell">
        <title>Large-Scale Comparative Analyses of Tick Genomes Elucidate Their Genetic Diversity and Vector Capacities.</title>
        <authorList>
            <consortium name="Tick Genome and Microbiome Consortium (TIGMIC)"/>
            <person name="Jia N."/>
            <person name="Wang J."/>
            <person name="Shi W."/>
            <person name="Du L."/>
            <person name="Sun Y."/>
            <person name="Zhan W."/>
            <person name="Jiang J.F."/>
            <person name="Wang Q."/>
            <person name="Zhang B."/>
            <person name="Ji P."/>
            <person name="Bell-Sakyi L."/>
            <person name="Cui X.M."/>
            <person name="Yuan T.T."/>
            <person name="Jiang B.G."/>
            <person name="Yang W.F."/>
            <person name="Lam T.T."/>
            <person name="Chang Q.C."/>
            <person name="Ding S.J."/>
            <person name="Wang X.J."/>
            <person name="Zhu J.G."/>
            <person name="Ruan X.D."/>
            <person name="Zhao L."/>
            <person name="Wei J.T."/>
            <person name="Ye R.Z."/>
            <person name="Que T.C."/>
            <person name="Du C.H."/>
            <person name="Zhou Y.H."/>
            <person name="Cheng J.X."/>
            <person name="Dai P.F."/>
            <person name="Guo W.B."/>
            <person name="Han X.H."/>
            <person name="Huang E.J."/>
            <person name="Li L.F."/>
            <person name="Wei W."/>
            <person name="Gao Y.C."/>
            <person name="Liu J.Z."/>
            <person name="Shao H.Z."/>
            <person name="Wang X."/>
            <person name="Wang C.C."/>
            <person name="Yang T.C."/>
            <person name="Huo Q.B."/>
            <person name="Li W."/>
            <person name="Chen H.Y."/>
            <person name="Chen S.E."/>
            <person name="Zhou L.G."/>
            <person name="Ni X.B."/>
            <person name="Tian J.H."/>
            <person name="Sheng Y."/>
            <person name="Liu T."/>
            <person name="Pan Y.S."/>
            <person name="Xia L.Y."/>
            <person name="Li J."/>
            <person name="Zhao F."/>
            <person name="Cao W.C."/>
        </authorList>
    </citation>
    <scope>NUCLEOTIDE SEQUENCE [LARGE SCALE GENOMIC DNA]</scope>
    <source>
        <strain evidence="1">HaeL-2018</strain>
    </source>
</reference>
<keyword evidence="2" id="KW-1185">Reference proteome</keyword>
<dbReference type="VEuPathDB" id="VectorBase:HLOH_048130"/>
<dbReference type="OrthoDB" id="6783205at2759"/>
<comment type="caution">
    <text evidence="1">The sequence shown here is derived from an EMBL/GenBank/DDBJ whole genome shotgun (WGS) entry which is preliminary data.</text>
</comment>
<dbReference type="EMBL" id="JABSTR010000009">
    <property type="protein sequence ID" value="KAH9379183.1"/>
    <property type="molecule type" value="Genomic_DNA"/>
</dbReference>
<proteinExistence type="predicted"/>
<dbReference type="AlphaFoldDB" id="A0A9J6GXR0"/>
<sequence length="78" mass="8551">MLHEVLNHGLDGTYGLRLRNPSSDTSAAFFRYFQCDMAPATEIAPHKTKLAKQEDGEGLLANSGVNPPASTIYHWFSG</sequence>